<dbReference type="InterPro" id="IPR012816">
    <property type="entry name" value="NADAR"/>
</dbReference>
<dbReference type="NCBIfam" id="TIGR02464">
    <property type="entry name" value="ribofla_fusion"/>
    <property type="match status" value="1"/>
</dbReference>
<accession>A0A1V4A649</accession>
<evidence type="ECO:0000313" key="4">
    <source>
        <dbReference type="EMBL" id="OON76427.1"/>
    </source>
</evidence>
<reference evidence="4 5" key="1">
    <citation type="submission" date="2017-02" db="EMBL/GenBank/DDBJ databases">
        <title>Draft Genome Sequence of Streptomyces tsukubaensis F601, a Producer of the immunosuppressant tacrolimus FK506.</title>
        <authorList>
            <person name="Zong G."/>
            <person name="Zhong C."/>
            <person name="Fu J."/>
            <person name="Qin R."/>
            <person name="Cao G."/>
        </authorList>
    </citation>
    <scope>NUCLEOTIDE SEQUENCE [LARGE SCALE GENOMIC DNA]</scope>
    <source>
        <strain evidence="4 5">F601</strain>
    </source>
</reference>
<dbReference type="STRING" id="83656.B1H18_21050"/>
<dbReference type="Pfam" id="PF08719">
    <property type="entry name" value="NADAR"/>
    <property type="match status" value="1"/>
</dbReference>
<name>A0A1V4A649_9ACTN</name>
<protein>
    <recommendedName>
        <fullName evidence="3">NADAR domain-containing protein</fullName>
    </recommendedName>
</protein>
<comment type="catalytic activity">
    <reaction evidence="2">
        <text>2,5-diamino-6-hydroxy-4-(5-phosphoribosylamino)-pyrimidine + H2O = 2,5,6-triamino-4-hydroxypyrimidine + D-ribose 5-phosphate</text>
        <dbReference type="Rhea" id="RHEA:23436"/>
        <dbReference type="ChEBI" id="CHEBI:15377"/>
        <dbReference type="ChEBI" id="CHEBI:58614"/>
        <dbReference type="ChEBI" id="CHEBI:78346"/>
        <dbReference type="ChEBI" id="CHEBI:137796"/>
    </reaction>
</comment>
<dbReference type="AlphaFoldDB" id="A0A1V4A649"/>
<evidence type="ECO:0000256" key="1">
    <source>
        <dbReference type="ARBA" id="ARBA00000022"/>
    </source>
</evidence>
<evidence type="ECO:0000259" key="3">
    <source>
        <dbReference type="Pfam" id="PF08719"/>
    </source>
</evidence>
<sequence length="136" mass="14661">MDCLSHWWTATLTVDGAAYATAEHWMMAGKARLFGDAEAERHLKEAPDPALAKRAGRPVRGFDVTVWRHERFGVVVTGSVHKCSAAPDLRGFLLATGDRVLVEASPTDRVRGPCDMGVRSGRGGWCRASQGAGEPS</sequence>
<dbReference type="EMBL" id="MVFC01000018">
    <property type="protein sequence ID" value="OON76427.1"/>
    <property type="molecule type" value="Genomic_DNA"/>
</dbReference>
<keyword evidence="5" id="KW-1185">Reference proteome</keyword>
<dbReference type="InterPro" id="IPR037238">
    <property type="entry name" value="YbiA-like_sf"/>
</dbReference>
<dbReference type="Proteomes" id="UP000190539">
    <property type="component" value="Unassembled WGS sequence"/>
</dbReference>
<comment type="catalytic activity">
    <reaction evidence="1">
        <text>5-amino-6-(5-phospho-D-ribosylamino)uracil + H2O = 5,6-diaminouracil + D-ribose 5-phosphate</text>
        <dbReference type="Rhea" id="RHEA:55020"/>
        <dbReference type="ChEBI" id="CHEBI:15377"/>
        <dbReference type="ChEBI" id="CHEBI:46252"/>
        <dbReference type="ChEBI" id="CHEBI:58453"/>
        <dbReference type="ChEBI" id="CHEBI:78346"/>
    </reaction>
</comment>
<gene>
    <name evidence="4" type="ORF">B1H18_21050</name>
</gene>
<feature type="domain" description="NADAR" evidence="3">
    <location>
        <begin position="3"/>
        <end position="112"/>
    </location>
</feature>
<evidence type="ECO:0000256" key="2">
    <source>
        <dbReference type="ARBA" id="ARBA00000751"/>
    </source>
</evidence>
<comment type="caution">
    <text evidence="4">The sequence shown here is derived from an EMBL/GenBank/DDBJ whole genome shotgun (WGS) entry which is preliminary data.</text>
</comment>
<dbReference type="SUPFAM" id="SSF143990">
    <property type="entry name" value="YbiA-like"/>
    <property type="match status" value="1"/>
</dbReference>
<dbReference type="CDD" id="cd15457">
    <property type="entry name" value="NADAR"/>
    <property type="match status" value="1"/>
</dbReference>
<proteinExistence type="predicted"/>
<evidence type="ECO:0000313" key="5">
    <source>
        <dbReference type="Proteomes" id="UP000190539"/>
    </source>
</evidence>
<dbReference type="Gene3D" id="1.10.357.40">
    <property type="entry name" value="YbiA-like"/>
    <property type="match status" value="1"/>
</dbReference>
<organism evidence="4 5">
    <name type="scientific">Streptomyces tsukubensis</name>
    <dbReference type="NCBI Taxonomy" id="83656"/>
    <lineage>
        <taxon>Bacteria</taxon>
        <taxon>Bacillati</taxon>
        <taxon>Actinomycetota</taxon>
        <taxon>Actinomycetes</taxon>
        <taxon>Kitasatosporales</taxon>
        <taxon>Streptomycetaceae</taxon>
        <taxon>Streptomyces</taxon>
    </lineage>
</organism>